<evidence type="ECO:0000256" key="3">
    <source>
        <dbReference type="ARBA" id="ARBA00022525"/>
    </source>
</evidence>
<evidence type="ECO:0000256" key="2">
    <source>
        <dbReference type="ARBA" id="ARBA00007236"/>
    </source>
</evidence>
<dbReference type="OMA" id="FSKTQDC"/>
<dbReference type="SUPFAM" id="SSF57501">
    <property type="entry name" value="Cystine-knot cytokines"/>
    <property type="match status" value="1"/>
</dbReference>
<sequence length="142" mass="15452">MKYSNTHSELCIILFSFSSKFISSAAKLKAPPGCDSMLAFSSEVSSLSEGNGNIHSRSLSAWSWRSSTVKNRIPSTLWEAECSSSFCSSPNPGHKDGHNLNSVPVYQDVLVLNRQDGKRCYTASYQSVAVGCTCVWAQTSTN</sequence>
<dbReference type="Ensembl" id="ENSSAUT00010015000.1">
    <property type="protein sequence ID" value="ENSSAUP00010014127.1"/>
    <property type="gene ID" value="ENSSAUG00010006631.1"/>
</dbReference>
<dbReference type="AlphaFoldDB" id="A0A671UJT5"/>
<reference evidence="5" key="1">
    <citation type="submission" date="2021-04" db="EMBL/GenBank/DDBJ databases">
        <authorList>
            <consortium name="Wellcome Sanger Institute Data Sharing"/>
        </authorList>
    </citation>
    <scope>NUCLEOTIDE SEQUENCE [LARGE SCALE GENOMIC DNA]</scope>
</reference>
<evidence type="ECO:0000256" key="4">
    <source>
        <dbReference type="ARBA" id="ARBA00022729"/>
    </source>
</evidence>
<organism evidence="5 6">
    <name type="scientific">Sparus aurata</name>
    <name type="common">Gilthead sea bream</name>
    <dbReference type="NCBI Taxonomy" id="8175"/>
    <lineage>
        <taxon>Eukaryota</taxon>
        <taxon>Metazoa</taxon>
        <taxon>Chordata</taxon>
        <taxon>Craniata</taxon>
        <taxon>Vertebrata</taxon>
        <taxon>Euteleostomi</taxon>
        <taxon>Actinopterygii</taxon>
        <taxon>Neopterygii</taxon>
        <taxon>Teleostei</taxon>
        <taxon>Neoteleostei</taxon>
        <taxon>Acanthomorphata</taxon>
        <taxon>Eupercaria</taxon>
        <taxon>Spariformes</taxon>
        <taxon>Sparidae</taxon>
        <taxon>Sparus</taxon>
    </lineage>
</organism>
<reference evidence="5" key="2">
    <citation type="submission" date="2025-08" db="UniProtKB">
        <authorList>
            <consortium name="Ensembl"/>
        </authorList>
    </citation>
    <scope>IDENTIFICATION</scope>
</reference>
<evidence type="ECO:0000313" key="5">
    <source>
        <dbReference type="Ensembl" id="ENSSAUP00010014127.1"/>
    </source>
</evidence>
<dbReference type="InParanoid" id="A0A671UJT5"/>
<keyword evidence="6" id="KW-1185">Reference proteome</keyword>
<dbReference type="Gene3D" id="2.10.90.10">
    <property type="entry name" value="Cystine-knot cytokines"/>
    <property type="match status" value="1"/>
</dbReference>
<dbReference type="InterPro" id="IPR010345">
    <property type="entry name" value="IL-17_fam"/>
</dbReference>
<keyword evidence="4" id="KW-0732">Signal</keyword>
<dbReference type="GO" id="GO:0005576">
    <property type="term" value="C:extracellular region"/>
    <property type="evidence" value="ECO:0007669"/>
    <property type="project" value="UniProtKB-SubCell"/>
</dbReference>
<keyword evidence="3" id="KW-0964">Secreted</keyword>
<dbReference type="InterPro" id="IPR029034">
    <property type="entry name" value="Cystine-knot_cytokine"/>
</dbReference>
<dbReference type="GO" id="GO:0005125">
    <property type="term" value="F:cytokine activity"/>
    <property type="evidence" value="ECO:0007669"/>
    <property type="project" value="InterPro"/>
</dbReference>
<proteinExistence type="inferred from homology"/>
<reference evidence="5" key="3">
    <citation type="submission" date="2025-09" db="UniProtKB">
        <authorList>
            <consortium name="Ensembl"/>
        </authorList>
    </citation>
    <scope>IDENTIFICATION</scope>
</reference>
<dbReference type="GeneTree" id="ENSGT01030000234838"/>
<accession>A0A671UJT5</accession>
<name>A0A671UJT5_SPAAU</name>
<dbReference type="FunCoup" id="A0A671UJT5">
    <property type="interactions" value="5"/>
</dbReference>
<evidence type="ECO:0000256" key="1">
    <source>
        <dbReference type="ARBA" id="ARBA00004613"/>
    </source>
</evidence>
<protein>
    <submittedName>
        <fullName evidence="5">Uncharacterized protein</fullName>
    </submittedName>
</protein>
<comment type="similarity">
    <text evidence="2">Belongs to the IL-17 family.</text>
</comment>
<dbReference type="Pfam" id="PF06083">
    <property type="entry name" value="IL17"/>
    <property type="match status" value="1"/>
</dbReference>
<dbReference type="Proteomes" id="UP000472265">
    <property type="component" value="Chromosome 4"/>
</dbReference>
<comment type="subcellular location">
    <subcellularLocation>
        <location evidence="1">Secreted</location>
    </subcellularLocation>
</comment>
<evidence type="ECO:0000313" key="6">
    <source>
        <dbReference type="Proteomes" id="UP000472265"/>
    </source>
</evidence>